<gene>
    <name evidence="1" type="ORF">PsorP6_014169</name>
</gene>
<comment type="caution">
    <text evidence="1">The sequence shown here is derived from an EMBL/GenBank/DDBJ whole genome shotgun (WGS) entry which is preliminary data.</text>
</comment>
<proteinExistence type="predicted"/>
<protein>
    <submittedName>
        <fullName evidence="1">Uncharacterized protein</fullName>
    </submittedName>
</protein>
<accession>A0ACC0VJC0</accession>
<reference evidence="1 2" key="1">
    <citation type="journal article" date="2022" name="bioRxiv">
        <title>The genome of the oomycete Peronosclerospora sorghi, a cosmopolitan pathogen of maize and sorghum, is inflated with dispersed pseudogenes.</title>
        <authorList>
            <person name="Fletcher K."/>
            <person name="Martin F."/>
            <person name="Isakeit T."/>
            <person name="Cavanaugh K."/>
            <person name="Magill C."/>
            <person name="Michelmore R."/>
        </authorList>
    </citation>
    <scope>NUCLEOTIDE SEQUENCE [LARGE SCALE GENOMIC DNA]</scope>
    <source>
        <strain evidence="1">P6</strain>
    </source>
</reference>
<sequence length="430" mass="46870">MALTGNFSVLCYNVAGLPAFLSSGTPSTCSVEMGKRIAKWDIVNVQEDFNYHAELYSKNKHEYRTETSGGVPFGSGLNSLSTFPFTNTTAIERTTWTECSNFEGMDCLTPKGFTLVEVEVAEGVTLDVYNLHADAGVSDADQSARASNLKQLSDYITTHSANRAVLVMGDTNTRYTRARDTIRDLVHAHNFTDAWVATVRKGQPPKQGAAALMCDNKNVSDTCEVVDKILFRGNHLITLHLDKWHNENAAFLGHDGSPLSDHAPISARFSYTLHRDVTLTRAFGAAIGTRFTDVAHATAAHNVTSITVRSSSCVQALKLHLAHPVKTTLSHGGHGARTKTLTLKVGEYVKSMEMDWQLTHASNCITYVKFTTNQKRTIEGGARTREGTTVHAPKGFQLSGFHGRASTSIHALGAIFTRLDGAKPTKHSKS</sequence>
<evidence type="ECO:0000313" key="1">
    <source>
        <dbReference type="EMBL" id="KAI9905953.1"/>
    </source>
</evidence>
<keyword evidence="2" id="KW-1185">Reference proteome</keyword>
<name>A0ACC0VJC0_9STRA</name>
<dbReference type="Proteomes" id="UP001163321">
    <property type="component" value="Chromosome 9"/>
</dbReference>
<organism evidence="1 2">
    <name type="scientific">Peronosclerospora sorghi</name>
    <dbReference type="NCBI Taxonomy" id="230839"/>
    <lineage>
        <taxon>Eukaryota</taxon>
        <taxon>Sar</taxon>
        <taxon>Stramenopiles</taxon>
        <taxon>Oomycota</taxon>
        <taxon>Peronosporomycetes</taxon>
        <taxon>Peronosporales</taxon>
        <taxon>Peronosporaceae</taxon>
        <taxon>Peronosclerospora</taxon>
    </lineage>
</organism>
<dbReference type="EMBL" id="CM047588">
    <property type="protein sequence ID" value="KAI9905953.1"/>
    <property type="molecule type" value="Genomic_DNA"/>
</dbReference>
<evidence type="ECO:0000313" key="2">
    <source>
        <dbReference type="Proteomes" id="UP001163321"/>
    </source>
</evidence>